<evidence type="ECO:0000256" key="3">
    <source>
        <dbReference type="ARBA" id="ARBA00023004"/>
    </source>
</evidence>
<sequence>MLSLKANDIKLEDYDISFKTGFLLENPLETLPEYFDIWNQLSNSLPELIDAGLVRERVLQMPELDANRLTSHRELRLAHIQLSFIGAGYIWQDRGAVIPELIPKCLAVPWYNVSKRLGIYPIISYPTLYLANYKLIDQSSNITTIGKLPGGEHYEWFVRVNNGIEIAFIKCLKPILDILHNVENREIGLIVENLQIISDCMLELKSLLSRIHEQLSAVEFYNVLRPFLTGWGGESSPMPDGLIYEGIENNKPLKVMGGSGAQSAIFQILDAVLGIKHSADKQKYLLEIRKYILPKHRQFIFDIESLPYQVKTLVCDCGDEELKKEYNKCVESIKLWRSYHIQIITKYIVIPSKKVTNKNTSLSSMGTGGTSPMPFLKDLRQDTTDAILS</sequence>
<protein>
    <recommendedName>
        <fullName evidence="7">Indoleamine 2,3-dioxygenase</fullName>
    </recommendedName>
</protein>
<dbReference type="Gene3D" id="1.20.58.480">
    <property type="match status" value="1"/>
</dbReference>
<dbReference type="GO" id="GO:0004833">
    <property type="term" value="F:L-tryptophan 2,3-dioxygenase activity"/>
    <property type="evidence" value="ECO:0007669"/>
    <property type="project" value="TreeGrafter"/>
</dbReference>
<keyword evidence="4" id="KW-0349">Heme</keyword>
<dbReference type="HOGENOM" id="CLU_010089_1_0_1"/>
<organism evidence="5 6">
    <name type="scientific">Lottia gigantea</name>
    <name type="common">Giant owl limpet</name>
    <dbReference type="NCBI Taxonomy" id="225164"/>
    <lineage>
        <taxon>Eukaryota</taxon>
        <taxon>Metazoa</taxon>
        <taxon>Spiralia</taxon>
        <taxon>Lophotrochozoa</taxon>
        <taxon>Mollusca</taxon>
        <taxon>Gastropoda</taxon>
        <taxon>Patellogastropoda</taxon>
        <taxon>Lottioidea</taxon>
        <taxon>Lottiidae</taxon>
        <taxon>Lottia</taxon>
    </lineage>
</organism>
<dbReference type="STRING" id="225164.V4B7V5"/>
<evidence type="ECO:0000256" key="1">
    <source>
        <dbReference type="ARBA" id="ARBA00007119"/>
    </source>
</evidence>
<dbReference type="GO" id="GO:0005737">
    <property type="term" value="C:cytoplasm"/>
    <property type="evidence" value="ECO:0007669"/>
    <property type="project" value="TreeGrafter"/>
</dbReference>
<dbReference type="GO" id="GO:0046872">
    <property type="term" value="F:metal ion binding"/>
    <property type="evidence" value="ECO:0007669"/>
    <property type="project" value="UniProtKB-KW"/>
</dbReference>
<feature type="binding site" description="proximal binding residue" evidence="4">
    <location>
        <position position="340"/>
    </location>
    <ligand>
        <name>heme b</name>
        <dbReference type="ChEBI" id="CHEBI:60344"/>
    </ligand>
    <ligandPart>
        <name>Fe</name>
        <dbReference type="ChEBI" id="CHEBI:18248"/>
    </ligandPart>
</feature>
<comment type="similarity">
    <text evidence="1">Belongs to the indoleamine 2,3-dioxygenase family.</text>
</comment>
<keyword evidence="2 4" id="KW-0479">Metal-binding</keyword>
<dbReference type="AlphaFoldDB" id="V4B7V5"/>
<evidence type="ECO:0000256" key="4">
    <source>
        <dbReference type="PIRSR" id="PIRSR600898-1"/>
    </source>
</evidence>
<dbReference type="GO" id="GO:0020037">
    <property type="term" value="F:heme binding"/>
    <property type="evidence" value="ECO:0007669"/>
    <property type="project" value="InterPro"/>
</dbReference>
<keyword evidence="6" id="KW-1185">Reference proteome</keyword>
<dbReference type="PANTHER" id="PTHR28657">
    <property type="entry name" value="INDOLEAMINE 2,3-DIOXYGENASE"/>
    <property type="match status" value="1"/>
</dbReference>
<keyword evidence="3 4" id="KW-0408">Iron</keyword>
<reference evidence="5 6" key="1">
    <citation type="journal article" date="2013" name="Nature">
        <title>Insights into bilaterian evolution from three spiralian genomes.</title>
        <authorList>
            <person name="Simakov O."/>
            <person name="Marletaz F."/>
            <person name="Cho S.J."/>
            <person name="Edsinger-Gonzales E."/>
            <person name="Havlak P."/>
            <person name="Hellsten U."/>
            <person name="Kuo D.H."/>
            <person name="Larsson T."/>
            <person name="Lv J."/>
            <person name="Arendt D."/>
            <person name="Savage R."/>
            <person name="Osoegawa K."/>
            <person name="de Jong P."/>
            <person name="Grimwood J."/>
            <person name="Chapman J.A."/>
            <person name="Shapiro H."/>
            <person name="Aerts A."/>
            <person name="Otillar R.P."/>
            <person name="Terry A.Y."/>
            <person name="Boore J.L."/>
            <person name="Grigoriev I.V."/>
            <person name="Lindberg D.R."/>
            <person name="Seaver E.C."/>
            <person name="Weisblat D.A."/>
            <person name="Putnam N.H."/>
            <person name="Rokhsar D.S."/>
        </authorList>
    </citation>
    <scope>NUCLEOTIDE SEQUENCE [LARGE SCALE GENOMIC DNA]</scope>
</reference>
<evidence type="ECO:0008006" key="7">
    <source>
        <dbReference type="Google" id="ProtNLM"/>
    </source>
</evidence>
<evidence type="ECO:0000256" key="2">
    <source>
        <dbReference type="ARBA" id="ARBA00022723"/>
    </source>
</evidence>
<dbReference type="PANTHER" id="PTHR28657:SF5">
    <property type="entry name" value="INDOLEAMINE 2,3-DIOXYGENASE"/>
    <property type="match status" value="1"/>
</dbReference>
<dbReference type="OrthoDB" id="6153996at2759"/>
<dbReference type="SUPFAM" id="SSF140959">
    <property type="entry name" value="Indolic compounds 2,3-dioxygenase-like"/>
    <property type="match status" value="1"/>
</dbReference>
<dbReference type="OMA" id="WHQYSGG"/>
<dbReference type="InterPro" id="IPR000898">
    <property type="entry name" value="Indolamine_dOase"/>
</dbReference>
<dbReference type="InterPro" id="IPR037217">
    <property type="entry name" value="Trp/Indoleamine_2_3_dOase-like"/>
</dbReference>
<accession>V4B7V5</accession>
<dbReference type="GeneID" id="20240871"/>
<dbReference type="GO" id="GO:0033754">
    <property type="term" value="F:indoleamine 2,3-dioxygenase activity"/>
    <property type="evidence" value="ECO:0007669"/>
    <property type="project" value="TreeGrafter"/>
</dbReference>
<evidence type="ECO:0000313" key="6">
    <source>
        <dbReference type="Proteomes" id="UP000030746"/>
    </source>
</evidence>
<dbReference type="GO" id="GO:0019441">
    <property type="term" value="P:L-tryptophan catabolic process to kynurenine"/>
    <property type="evidence" value="ECO:0007669"/>
    <property type="project" value="InterPro"/>
</dbReference>
<dbReference type="GO" id="GO:0034354">
    <property type="term" value="P:'de novo' NAD+ biosynthetic process from L-tryptophan"/>
    <property type="evidence" value="ECO:0007669"/>
    <property type="project" value="TreeGrafter"/>
</dbReference>
<evidence type="ECO:0000313" key="5">
    <source>
        <dbReference type="EMBL" id="ESO84734.1"/>
    </source>
</evidence>
<dbReference type="KEGG" id="lgi:LOTGIDRAFT_168398"/>
<proteinExistence type="inferred from homology"/>
<dbReference type="CTD" id="20240871"/>
<gene>
    <name evidence="5" type="ORF">LOTGIDRAFT_168398</name>
</gene>
<dbReference type="Pfam" id="PF01231">
    <property type="entry name" value="IDO"/>
    <property type="match status" value="1"/>
</dbReference>
<dbReference type="RefSeq" id="XP_009064536.1">
    <property type="nucleotide sequence ID" value="XM_009066288.1"/>
</dbReference>
<dbReference type="EMBL" id="KB203412">
    <property type="protein sequence ID" value="ESO84734.1"/>
    <property type="molecule type" value="Genomic_DNA"/>
</dbReference>
<dbReference type="Proteomes" id="UP000030746">
    <property type="component" value="Unassembled WGS sequence"/>
</dbReference>
<name>V4B7V5_LOTGI</name>